<keyword evidence="3" id="KW-1185">Reference proteome</keyword>
<dbReference type="AlphaFoldDB" id="A0AAD2D1Z4"/>
<comment type="caution">
    <text evidence="2">The sequence shown here is derived from an EMBL/GenBank/DDBJ whole genome shotgun (WGS) entry which is preliminary data.</text>
</comment>
<evidence type="ECO:0000313" key="3">
    <source>
        <dbReference type="Proteomes" id="UP001295684"/>
    </source>
</evidence>
<sequence>MSFSCFLFAFSFGFSGFFLTFSFIFLFVEFSVHEEIDHFVPLLVSGKSSSEIEDLSGEEPKHGGDSFFTLVVTWNSNIDVSSWAISVAQSDGDNVHVGRLLQTSSVGHWVSDDQKSWLDELLGNLIGQGSGYPLGGNCLALGMLRVFNDTSVSNFSVGNTQYIICVLDRCDNSSS</sequence>
<evidence type="ECO:0000313" key="2">
    <source>
        <dbReference type="EMBL" id="CAI2377959.1"/>
    </source>
</evidence>
<protein>
    <submittedName>
        <fullName evidence="2">Uncharacterized protein</fullName>
    </submittedName>
</protein>
<organism evidence="2 3">
    <name type="scientific">Euplotes crassus</name>
    <dbReference type="NCBI Taxonomy" id="5936"/>
    <lineage>
        <taxon>Eukaryota</taxon>
        <taxon>Sar</taxon>
        <taxon>Alveolata</taxon>
        <taxon>Ciliophora</taxon>
        <taxon>Intramacronucleata</taxon>
        <taxon>Spirotrichea</taxon>
        <taxon>Hypotrichia</taxon>
        <taxon>Euplotida</taxon>
        <taxon>Euplotidae</taxon>
        <taxon>Moneuplotes</taxon>
    </lineage>
</organism>
<evidence type="ECO:0000256" key="1">
    <source>
        <dbReference type="SAM" id="Phobius"/>
    </source>
</evidence>
<dbReference type="EMBL" id="CAMPGE010019636">
    <property type="protein sequence ID" value="CAI2377959.1"/>
    <property type="molecule type" value="Genomic_DNA"/>
</dbReference>
<reference evidence="2" key="1">
    <citation type="submission" date="2023-07" db="EMBL/GenBank/DDBJ databases">
        <authorList>
            <consortium name="AG Swart"/>
            <person name="Singh M."/>
            <person name="Singh A."/>
            <person name="Seah K."/>
            <person name="Emmerich C."/>
        </authorList>
    </citation>
    <scope>NUCLEOTIDE SEQUENCE</scope>
    <source>
        <strain evidence="2">DP1</strain>
    </source>
</reference>
<gene>
    <name evidence="2" type="ORF">ECRASSUSDP1_LOCUS19350</name>
</gene>
<name>A0AAD2D1Z4_EUPCR</name>
<feature type="transmembrane region" description="Helical" evidence="1">
    <location>
        <begin position="6"/>
        <end position="28"/>
    </location>
</feature>
<dbReference type="Proteomes" id="UP001295684">
    <property type="component" value="Unassembled WGS sequence"/>
</dbReference>
<proteinExistence type="predicted"/>
<keyword evidence="1" id="KW-0472">Membrane</keyword>
<keyword evidence="1" id="KW-0812">Transmembrane</keyword>
<keyword evidence="1" id="KW-1133">Transmembrane helix</keyword>
<accession>A0AAD2D1Z4</accession>